<dbReference type="Proteomes" id="UP000786875">
    <property type="component" value="Unassembled WGS sequence"/>
</dbReference>
<keyword evidence="1" id="KW-0732">Signal</keyword>
<reference evidence="2 3" key="1">
    <citation type="submission" date="2020-04" db="EMBL/GenBank/DDBJ databases">
        <title>Genome sequencing of Rosenbergiella species.</title>
        <authorList>
            <person name="Alvarez-Perez S."/>
            <person name="Lievens B."/>
        </authorList>
    </citation>
    <scope>NUCLEOTIDE SEQUENCE [LARGE SCALE GENOMIC DNA]</scope>
    <source>
        <strain evidence="2 3">CdVSA20.1</strain>
    </source>
</reference>
<protein>
    <recommendedName>
        <fullName evidence="4">Lipoprotein</fullName>
    </recommendedName>
</protein>
<feature type="chain" id="PRO_5046465001" description="Lipoprotein" evidence="1">
    <location>
        <begin position="20"/>
        <end position="132"/>
    </location>
</feature>
<dbReference type="RefSeq" id="WP_214212607.1">
    <property type="nucleotide sequence ID" value="NZ_JABBFO010000003.1"/>
</dbReference>
<sequence length="132" mass="15471">MFKKILSLFVVFFASLVLSGCDNNGKKFEGIWAEKGEYDTYQVFKIEDKGDHFKVTRLDAENGKLVSKNEYTMHSKDKDTIATDDMFDMIYNEENNTIYDGDMHLKKVKDADVPDLIKKLEESNYKLHHMKW</sequence>
<gene>
    <name evidence="2" type="ORF">HGT73_05220</name>
</gene>
<evidence type="ECO:0008006" key="4">
    <source>
        <dbReference type="Google" id="ProtNLM"/>
    </source>
</evidence>
<accession>A0ABS5T349</accession>
<dbReference type="EMBL" id="JABBFO010000003">
    <property type="protein sequence ID" value="MBT0726787.1"/>
    <property type="molecule type" value="Genomic_DNA"/>
</dbReference>
<feature type="signal peptide" evidence="1">
    <location>
        <begin position="1"/>
        <end position="19"/>
    </location>
</feature>
<dbReference type="PROSITE" id="PS51257">
    <property type="entry name" value="PROKAR_LIPOPROTEIN"/>
    <property type="match status" value="1"/>
</dbReference>
<proteinExistence type="predicted"/>
<evidence type="ECO:0000313" key="3">
    <source>
        <dbReference type="Proteomes" id="UP000786875"/>
    </source>
</evidence>
<organism evidence="2 3">
    <name type="scientific">Rosenbergiella australiborealis</name>
    <dbReference type="NCBI Taxonomy" id="1544696"/>
    <lineage>
        <taxon>Bacteria</taxon>
        <taxon>Pseudomonadati</taxon>
        <taxon>Pseudomonadota</taxon>
        <taxon>Gammaproteobacteria</taxon>
        <taxon>Enterobacterales</taxon>
        <taxon>Erwiniaceae</taxon>
        <taxon>Rosenbergiella</taxon>
    </lineage>
</organism>
<evidence type="ECO:0000256" key="1">
    <source>
        <dbReference type="SAM" id="SignalP"/>
    </source>
</evidence>
<comment type="caution">
    <text evidence="2">The sequence shown here is derived from an EMBL/GenBank/DDBJ whole genome shotgun (WGS) entry which is preliminary data.</text>
</comment>
<evidence type="ECO:0000313" key="2">
    <source>
        <dbReference type="EMBL" id="MBT0726787.1"/>
    </source>
</evidence>
<name>A0ABS5T349_9GAMM</name>
<keyword evidence="3" id="KW-1185">Reference proteome</keyword>